<evidence type="ECO:0000313" key="2">
    <source>
        <dbReference type="Proteomes" id="UP001145087"/>
    </source>
</evidence>
<dbReference type="EMBL" id="JAPOHD010000003">
    <property type="protein sequence ID" value="MCY1718900.1"/>
    <property type="molecule type" value="Genomic_DNA"/>
</dbReference>
<sequence length="68" mass="7845">MKGKLEIKVEGILDIKWQDWFDGMAISYERDNTVLVGTVSDESHLHGILNRIRDLNLKLISVNPHEEN</sequence>
<proteinExistence type="predicted"/>
<gene>
    <name evidence="1" type="ORF">OU798_01010</name>
</gene>
<protein>
    <submittedName>
        <fullName evidence="1">Uncharacterized protein</fullName>
    </submittedName>
</protein>
<dbReference type="AlphaFoldDB" id="A0A9X3F1W0"/>
<organism evidence="1 2">
    <name type="scientific">Draconibacterium aestuarii</name>
    <dbReference type="NCBI Taxonomy" id="2998507"/>
    <lineage>
        <taxon>Bacteria</taxon>
        <taxon>Pseudomonadati</taxon>
        <taxon>Bacteroidota</taxon>
        <taxon>Bacteroidia</taxon>
        <taxon>Marinilabiliales</taxon>
        <taxon>Prolixibacteraceae</taxon>
        <taxon>Draconibacterium</taxon>
    </lineage>
</organism>
<name>A0A9X3F1W0_9BACT</name>
<comment type="caution">
    <text evidence="1">The sequence shown here is derived from an EMBL/GenBank/DDBJ whole genome shotgun (WGS) entry which is preliminary data.</text>
</comment>
<dbReference type="Proteomes" id="UP001145087">
    <property type="component" value="Unassembled WGS sequence"/>
</dbReference>
<keyword evidence="2" id="KW-1185">Reference proteome</keyword>
<accession>A0A9X3F1W0</accession>
<evidence type="ECO:0000313" key="1">
    <source>
        <dbReference type="EMBL" id="MCY1718900.1"/>
    </source>
</evidence>
<dbReference type="RefSeq" id="WP_343331239.1">
    <property type="nucleotide sequence ID" value="NZ_JAPOHD010000003.1"/>
</dbReference>
<reference evidence="1" key="1">
    <citation type="submission" date="2022-11" db="EMBL/GenBank/DDBJ databases">
        <title>Marilongibacter aestuarii gen. nov., sp. nov., isolated from tidal flat sediment.</title>
        <authorList>
            <person name="Jiayan W."/>
        </authorList>
    </citation>
    <scope>NUCLEOTIDE SEQUENCE</scope>
    <source>
        <strain evidence="1">Z1-6</strain>
    </source>
</reference>